<keyword evidence="6 8" id="KW-0067">ATP-binding</keyword>
<evidence type="ECO:0000313" key="11">
    <source>
        <dbReference type="Proteomes" id="UP000192920"/>
    </source>
</evidence>
<gene>
    <name evidence="8" type="primary">tilS</name>
    <name evidence="10" type="ORF">SAMN02745746_03246</name>
</gene>
<dbReference type="EMBL" id="FXAG01000021">
    <property type="protein sequence ID" value="SMF43794.1"/>
    <property type="molecule type" value="Genomic_DNA"/>
</dbReference>
<dbReference type="NCBIfam" id="TIGR02432">
    <property type="entry name" value="lysidine_TilS_N"/>
    <property type="match status" value="1"/>
</dbReference>
<dbReference type="InterPro" id="IPR011063">
    <property type="entry name" value="TilS/TtcA_N"/>
</dbReference>
<keyword evidence="11" id="KW-1185">Reference proteome</keyword>
<evidence type="ECO:0000256" key="8">
    <source>
        <dbReference type="HAMAP-Rule" id="MF_01161"/>
    </source>
</evidence>
<evidence type="ECO:0000256" key="3">
    <source>
        <dbReference type="ARBA" id="ARBA00022598"/>
    </source>
</evidence>
<dbReference type="GO" id="GO:0005737">
    <property type="term" value="C:cytoplasm"/>
    <property type="evidence" value="ECO:0007669"/>
    <property type="project" value="UniProtKB-SubCell"/>
</dbReference>
<comment type="domain">
    <text evidence="8">The N-terminal region contains the highly conserved SGGXDS motif, predicted to be a P-loop motif involved in ATP binding.</text>
</comment>
<keyword evidence="2 8" id="KW-0963">Cytoplasm</keyword>
<dbReference type="GO" id="GO:0006400">
    <property type="term" value="P:tRNA modification"/>
    <property type="evidence" value="ECO:0007669"/>
    <property type="project" value="UniProtKB-UniRule"/>
</dbReference>
<keyword evidence="3 8" id="KW-0436">Ligase</keyword>
<sequence length="450" mass="50152">MGASRKTLPDLIDRLIAHWPDELSGQCAFEVGLSGGVDSVVLLDLLVRLRLERGLKLSAVHVHHGLSPQADAWAEHCRQLCLAWGVPLRSEAVKVEVAGGESLEAVARQHRYRVYGESSASVVVLAHHQDDQAETVLLQLLRGAGPKGVAAMPILRRHAGRWLWRPLLAIPRAEIEAYARWRQLVWIEDESNVDTRWRRNLLRHDILPLIESAMPYYRQHLQRAAVLMADASAVLDEQAEQDLLRCRDAGRLLVQPLSSLSPPRQRNMLQYWLEGLGLGAAAPEALEQFRHQVLHAAQDRNPELLLPQGRIFRYRGALWPLAPAMAPQTTRLAAGVLGARVVPRSWSGELGFVLRSGGLDSHCLQGGFELRVRVGGERLAQQVGRKPVKTLLQEAGIPPALREQWPLLFLPDGRLVAIPGVAVSEEAKLRDGPGWWPEWWPCSLPCSRTE</sequence>
<dbReference type="SMART" id="SM00977">
    <property type="entry name" value="TilS_C"/>
    <property type="match status" value="1"/>
</dbReference>
<dbReference type="Proteomes" id="UP000192920">
    <property type="component" value="Unassembled WGS sequence"/>
</dbReference>
<dbReference type="GO" id="GO:0032267">
    <property type="term" value="F:tRNA(Ile)-lysidine synthase activity"/>
    <property type="evidence" value="ECO:0007669"/>
    <property type="project" value="UniProtKB-EC"/>
</dbReference>
<reference evidence="11" key="1">
    <citation type="submission" date="2017-04" db="EMBL/GenBank/DDBJ databases">
        <authorList>
            <person name="Varghese N."/>
            <person name="Submissions S."/>
        </authorList>
    </citation>
    <scope>NUCLEOTIDE SEQUENCE [LARGE SCALE GENOMIC DNA]</scope>
    <source>
        <strain evidence="11">DSM 22618</strain>
    </source>
</reference>
<comment type="similarity">
    <text evidence="8">Belongs to the tRNA(Ile)-lysidine synthase family.</text>
</comment>
<protein>
    <recommendedName>
        <fullName evidence="8">tRNA(Ile)-lysidine synthase</fullName>
        <ecNumber evidence="8">6.3.4.19</ecNumber>
    </recommendedName>
    <alternativeName>
        <fullName evidence="8">tRNA(Ile)-2-lysyl-cytidine synthase</fullName>
    </alternativeName>
    <alternativeName>
        <fullName evidence="8">tRNA(Ile)-lysidine synthetase</fullName>
    </alternativeName>
</protein>
<dbReference type="STRING" id="1123014.SAMN02745746_03246"/>
<dbReference type="Gene3D" id="3.40.50.620">
    <property type="entry name" value="HUPs"/>
    <property type="match status" value="1"/>
</dbReference>
<dbReference type="SUPFAM" id="SSF52402">
    <property type="entry name" value="Adenine nucleotide alpha hydrolases-like"/>
    <property type="match status" value="1"/>
</dbReference>
<dbReference type="InterPro" id="IPR015262">
    <property type="entry name" value="tRNA_Ile_lys_synt_subst-bd"/>
</dbReference>
<comment type="function">
    <text evidence="8">Ligates lysine onto the cytidine present at position 34 of the AUA codon-specific tRNA(Ile) that contains the anticodon CAU, in an ATP-dependent manner. Cytidine is converted to lysidine, thus changing the amino acid specificity of the tRNA from methionine to isoleucine.</text>
</comment>
<keyword evidence="5 8" id="KW-0547">Nucleotide-binding</keyword>
<evidence type="ECO:0000259" key="9">
    <source>
        <dbReference type="SMART" id="SM00977"/>
    </source>
</evidence>
<dbReference type="PANTHER" id="PTHR43033">
    <property type="entry name" value="TRNA(ILE)-LYSIDINE SYNTHASE-RELATED"/>
    <property type="match status" value="1"/>
</dbReference>
<dbReference type="SUPFAM" id="SSF82829">
    <property type="entry name" value="MesJ substrate recognition domain-like"/>
    <property type="match status" value="1"/>
</dbReference>
<dbReference type="PANTHER" id="PTHR43033:SF1">
    <property type="entry name" value="TRNA(ILE)-LYSIDINE SYNTHASE-RELATED"/>
    <property type="match status" value="1"/>
</dbReference>
<dbReference type="EC" id="6.3.4.19" evidence="8"/>
<comment type="catalytic activity">
    <reaction evidence="7 8">
        <text>cytidine(34) in tRNA(Ile2) + L-lysine + ATP = lysidine(34) in tRNA(Ile2) + AMP + diphosphate + H(+)</text>
        <dbReference type="Rhea" id="RHEA:43744"/>
        <dbReference type="Rhea" id="RHEA-COMP:10625"/>
        <dbReference type="Rhea" id="RHEA-COMP:10670"/>
        <dbReference type="ChEBI" id="CHEBI:15378"/>
        <dbReference type="ChEBI" id="CHEBI:30616"/>
        <dbReference type="ChEBI" id="CHEBI:32551"/>
        <dbReference type="ChEBI" id="CHEBI:33019"/>
        <dbReference type="ChEBI" id="CHEBI:82748"/>
        <dbReference type="ChEBI" id="CHEBI:83665"/>
        <dbReference type="ChEBI" id="CHEBI:456215"/>
        <dbReference type="EC" id="6.3.4.19"/>
    </reaction>
</comment>
<dbReference type="InterPro" id="IPR012094">
    <property type="entry name" value="tRNA_Ile_lys_synt"/>
</dbReference>
<feature type="binding site" evidence="8">
    <location>
        <begin position="34"/>
        <end position="39"/>
    </location>
    <ligand>
        <name>ATP</name>
        <dbReference type="ChEBI" id="CHEBI:30616"/>
    </ligand>
</feature>
<evidence type="ECO:0000313" key="10">
    <source>
        <dbReference type="EMBL" id="SMF43794.1"/>
    </source>
</evidence>
<dbReference type="RefSeq" id="WP_085277356.1">
    <property type="nucleotide sequence ID" value="NZ_FXAG01000021.1"/>
</dbReference>
<dbReference type="AlphaFoldDB" id="A0A1Y6C3R8"/>
<dbReference type="CDD" id="cd01992">
    <property type="entry name" value="TilS_N"/>
    <property type="match status" value="1"/>
</dbReference>
<dbReference type="Pfam" id="PF01171">
    <property type="entry name" value="ATP_bind_3"/>
    <property type="match status" value="1"/>
</dbReference>
<dbReference type="Gene3D" id="1.20.59.20">
    <property type="match status" value="1"/>
</dbReference>
<dbReference type="NCBIfam" id="TIGR02433">
    <property type="entry name" value="lysidine_TilS_C"/>
    <property type="match status" value="1"/>
</dbReference>
<evidence type="ECO:0000256" key="2">
    <source>
        <dbReference type="ARBA" id="ARBA00022490"/>
    </source>
</evidence>
<proteinExistence type="inferred from homology"/>
<evidence type="ECO:0000256" key="6">
    <source>
        <dbReference type="ARBA" id="ARBA00022840"/>
    </source>
</evidence>
<dbReference type="HAMAP" id="MF_01161">
    <property type="entry name" value="tRNA_Ile_lys_synt"/>
    <property type="match status" value="1"/>
</dbReference>
<name>A0A1Y6C3R8_9NEIS</name>
<dbReference type="Pfam" id="PF11734">
    <property type="entry name" value="TilS_C"/>
    <property type="match status" value="1"/>
</dbReference>
<dbReference type="InterPro" id="IPR012796">
    <property type="entry name" value="Lysidine-tRNA-synth_C"/>
</dbReference>
<dbReference type="InterPro" id="IPR014729">
    <property type="entry name" value="Rossmann-like_a/b/a_fold"/>
</dbReference>
<comment type="subcellular location">
    <subcellularLocation>
        <location evidence="1 8">Cytoplasm</location>
    </subcellularLocation>
</comment>
<accession>A0A1Y6C3R8</accession>
<evidence type="ECO:0000256" key="1">
    <source>
        <dbReference type="ARBA" id="ARBA00004496"/>
    </source>
</evidence>
<dbReference type="InterPro" id="IPR012795">
    <property type="entry name" value="tRNA_Ile_lys_synt_N"/>
</dbReference>
<keyword evidence="4 8" id="KW-0819">tRNA processing</keyword>
<feature type="domain" description="Lysidine-tRNA(Ile) synthetase C-terminal" evidence="9">
    <location>
        <begin position="368"/>
        <end position="439"/>
    </location>
</feature>
<dbReference type="GO" id="GO:0005524">
    <property type="term" value="F:ATP binding"/>
    <property type="evidence" value="ECO:0007669"/>
    <property type="project" value="UniProtKB-UniRule"/>
</dbReference>
<dbReference type="SUPFAM" id="SSF56037">
    <property type="entry name" value="PheT/TilS domain"/>
    <property type="match status" value="1"/>
</dbReference>
<evidence type="ECO:0000256" key="5">
    <source>
        <dbReference type="ARBA" id="ARBA00022741"/>
    </source>
</evidence>
<organism evidence="10 11">
    <name type="scientific">Pseudogulbenkiania subflava DSM 22618</name>
    <dbReference type="NCBI Taxonomy" id="1123014"/>
    <lineage>
        <taxon>Bacteria</taxon>
        <taxon>Pseudomonadati</taxon>
        <taxon>Pseudomonadota</taxon>
        <taxon>Betaproteobacteria</taxon>
        <taxon>Neisseriales</taxon>
        <taxon>Chromobacteriaceae</taxon>
        <taxon>Pseudogulbenkiania</taxon>
    </lineage>
</organism>
<evidence type="ECO:0000256" key="7">
    <source>
        <dbReference type="ARBA" id="ARBA00048539"/>
    </source>
</evidence>
<dbReference type="Pfam" id="PF09179">
    <property type="entry name" value="TilS"/>
    <property type="match status" value="1"/>
</dbReference>
<evidence type="ECO:0000256" key="4">
    <source>
        <dbReference type="ARBA" id="ARBA00022694"/>
    </source>
</evidence>